<dbReference type="RefSeq" id="WP_032694754.1">
    <property type="nucleotide sequence ID" value="NZ_CABGOK010000012.1"/>
</dbReference>
<dbReference type="Proteomes" id="UP001458070">
    <property type="component" value="Unassembled WGS sequence"/>
</dbReference>
<keyword evidence="2" id="KW-1185">Reference proteome</keyword>
<evidence type="ECO:0000313" key="1">
    <source>
        <dbReference type="EMBL" id="MEM0627593.1"/>
    </source>
</evidence>
<name>A0ABU9PCD1_9ENTR</name>
<reference evidence="1 2" key="1">
    <citation type="submission" date="2024-04" db="EMBL/GenBank/DDBJ databases">
        <title>Draft genome assemblies of urinary isolates.</title>
        <authorList>
            <person name="Appleberry H."/>
            <person name="Kula A."/>
            <person name="Wolfe A.J."/>
            <person name="Putonti C."/>
        </authorList>
    </citation>
    <scope>NUCLEOTIDE SEQUENCE [LARGE SCALE GENOMIC DNA]</scope>
    <source>
        <strain evidence="1 2">UMB12529</strain>
    </source>
</reference>
<comment type="caution">
    <text evidence="1">The sequence shown here is derived from an EMBL/GenBank/DDBJ whole genome shotgun (WGS) entry which is preliminary data.</text>
</comment>
<dbReference type="EMBL" id="JBCGEM010000037">
    <property type="protein sequence ID" value="MEM0627593.1"/>
    <property type="molecule type" value="Genomic_DNA"/>
</dbReference>
<accession>A0ABU9PCD1</accession>
<sequence>MTLEVVPGSLTSPDPSIKNYAPYAPAIGVTGYTDRWRPALDFSASITGDAVIAYPSPLVPDNVLSGNTTNPPVIVDQSGIRMVDCATPGALAALTDINRKFGDVSLLAVWYEVHGSASHSILTIGGLRFSRASASWGLSKMSGAAGTTLSISNDPAAGGVAISARRYAAILTIPADSAAAVTLRLIGAGSSGVSVSGIITRGGSAEEQRRLRFGKDSGGSSNTGPQFAEMVIWERLLTTEEISAAAHYASGKYSL</sequence>
<evidence type="ECO:0008006" key="3">
    <source>
        <dbReference type="Google" id="ProtNLM"/>
    </source>
</evidence>
<evidence type="ECO:0000313" key="2">
    <source>
        <dbReference type="Proteomes" id="UP001458070"/>
    </source>
</evidence>
<gene>
    <name evidence="1" type="ORF">AAFL32_27355</name>
</gene>
<protein>
    <recommendedName>
        <fullName evidence="3">LamG domain-containing protein</fullName>
    </recommendedName>
</protein>
<organism evidence="1 2">
    <name type="scientific">Klebsiella grimontii</name>
    <dbReference type="NCBI Taxonomy" id="2058152"/>
    <lineage>
        <taxon>Bacteria</taxon>
        <taxon>Pseudomonadati</taxon>
        <taxon>Pseudomonadota</taxon>
        <taxon>Gammaproteobacteria</taxon>
        <taxon>Enterobacterales</taxon>
        <taxon>Enterobacteriaceae</taxon>
        <taxon>Klebsiella/Raoultella group</taxon>
        <taxon>Klebsiella</taxon>
    </lineage>
</organism>
<proteinExistence type="predicted"/>